<dbReference type="SUPFAM" id="SSF56349">
    <property type="entry name" value="DNA breaking-rejoining enzymes"/>
    <property type="match status" value="1"/>
</dbReference>
<evidence type="ECO:0000256" key="3">
    <source>
        <dbReference type="ARBA" id="ARBA00023172"/>
    </source>
</evidence>
<proteinExistence type="predicted"/>
<dbReference type="Gene3D" id="1.10.443.10">
    <property type="entry name" value="Intergrase catalytic core"/>
    <property type="match status" value="1"/>
</dbReference>
<name>A0AAC8XKM4_9ALTE</name>
<dbReference type="InterPro" id="IPR013762">
    <property type="entry name" value="Integrase-like_cat_sf"/>
</dbReference>
<sequence>MDLVIVGRKRKIENTDLPLGLYSRPLRGKTRYFYRNAKGKDTYFPIEYKLSDIKKSVVEFNEKNRNSAESLKHRSDKYNVSVYKIWPKIKENLDEENEGKSKNTLETFERDCSRFIEFFANYYTKDITLEDVNEYLNEYHADASVNVRNRKIHFLRTVFAEFTDLSYMQRNCANDKKIKKKSKKAKLKAPVRISKYAIMMMADEAEPFLKTAIMLSLQTCHAVNEIVNLKYSDCHYFSSPKVYCTETETYLEPSEDTPQELLVHGMMWISREKNQHTAASRVEIPITDEMMATIKISVQDLGEAFVKGKDPSCPYIVHRQKRYHKVNYSDDFNHPWQLKPSYLSKEFSKLRDSLQLYSDIEDRRYRPGFHGIRSLAIYLHDKQARDEEITMNRAAHSDLGMTQHYKEGHEKFKRVPPSTITL</sequence>
<feature type="domain" description="Core-binding (CB)" evidence="5">
    <location>
        <begin position="87"/>
        <end position="163"/>
    </location>
</feature>
<evidence type="ECO:0000259" key="5">
    <source>
        <dbReference type="PROSITE" id="PS51900"/>
    </source>
</evidence>
<dbReference type="RefSeq" id="WP_015067484.1">
    <property type="nucleotide sequence ID" value="NZ_CP013928.1"/>
</dbReference>
<evidence type="ECO:0000256" key="4">
    <source>
        <dbReference type="PROSITE-ProRule" id="PRU01248"/>
    </source>
</evidence>
<dbReference type="InterPro" id="IPR011010">
    <property type="entry name" value="DNA_brk_join_enz"/>
</dbReference>
<accession>A0AAC8XKM4</accession>
<dbReference type="Proteomes" id="UP000061468">
    <property type="component" value="Chromosome"/>
</dbReference>
<keyword evidence="3" id="KW-0233">DNA recombination</keyword>
<keyword evidence="1" id="KW-0229">DNA integration</keyword>
<dbReference type="GO" id="GO:0003677">
    <property type="term" value="F:DNA binding"/>
    <property type="evidence" value="ECO:0007669"/>
    <property type="project" value="UniProtKB-UniRule"/>
</dbReference>
<dbReference type="InterPro" id="IPR010998">
    <property type="entry name" value="Integrase_recombinase_N"/>
</dbReference>
<evidence type="ECO:0000313" key="6">
    <source>
        <dbReference type="EMBL" id="AMJ79002.1"/>
    </source>
</evidence>
<dbReference type="GO" id="GO:0015074">
    <property type="term" value="P:DNA integration"/>
    <property type="evidence" value="ECO:0007669"/>
    <property type="project" value="UniProtKB-KW"/>
</dbReference>
<gene>
    <name evidence="6" type="ORF">AV942_12215</name>
</gene>
<dbReference type="GO" id="GO:0006310">
    <property type="term" value="P:DNA recombination"/>
    <property type="evidence" value="ECO:0007669"/>
    <property type="project" value="UniProtKB-KW"/>
</dbReference>
<dbReference type="PROSITE" id="PS51900">
    <property type="entry name" value="CB"/>
    <property type="match status" value="1"/>
</dbReference>
<organism evidence="6 7">
    <name type="scientific">Alteromonas mediterranea</name>
    <dbReference type="NCBI Taxonomy" id="314275"/>
    <lineage>
        <taxon>Bacteria</taxon>
        <taxon>Pseudomonadati</taxon>
        <taxon>Pseudomonadota</taxon>
        <taxon>Gammaproteobacteria</taxon>
        <taxon>Alteromonadales</taxon>
        <taxon>Alteromonadaceae</taxon>
        <taxon>Alteromonas/Salinimonas group</taxon>
        <taxon>Alteromonas</taxon>
    </lineage>
</organism>
<evidence type="ECO:0000256" key="2">
    <source>
        <dbReference type="ARBA" id="ARBA00023125"/>
    </source>
</evidence>
<evidence type="ECO:0000313" key="7">
    <source>
        <dbReference type="Proteomes" id="UP000061468"/>
    </source>
</evidence>
<dbReference type="Gene3D" id="1.10.150.130">
    <property type="match status" value="1"/>
</dbReference>
<dbReference type="EMBL" id="CP013928">
    <property type="protein sequence ID" value="AMJ79002.1"/>
    <property type="molecule type" value="Genomic_DNA"/>
</dbReference>
<protein>
    <recommendedName>
        <fullName evidence="5">Core-binding (CB) domain-containing protein</fullName>
    </recommendedName>
</protein>
<dbReference type="AlphaFoldDB" id="A0AAC8XKM4"/>
<reference evidence="6 7" key="1">
    <citation type="submission" date="2015-12" db="EMBL/GenBank/DDBJ databases">
        <title>Intraspecies pangenome expansion in the marine bacterium Alteromonas.</title>
        <authorList>
            <person name="Lopez-Perez M."/>
            <person name="Rodriguez-Valera F."/>
        </authorList>
    </citation>
    <scope>NUCLEOTIDE SEQUENCE [LARGE SCALE GENOMIC DNA]</scope>
    <source>
        <strain evidence="6 7">UM8</strain>
    </source>
</reference>
<evidence type="ECO:0000256" key="1">
    <source>
        <dbReference type="ARBA" id="ARBA00022908"/>
    </source>
</evidence>
<keyword evidence="2 4" id="KW-0238">DNA-binding</keyword>
<dbReference type="InterPro" id="IPR044068">
    <property type="entry name" value="CB"/>
</dbReference>